<keyword evidence="10" id="KW-0812">Transmembrane</keyword>
<dbReference type="STRING" id="988480.A0A075ARD8"/>
<dbReference type="InterPro" id="IPR011009">
    <property type="entry name" value="Kinase-like_dom_sf"/>
</dbReference>
<dbReference type="PANTHER" id="PTHR24055">
    <property type="entry name" value="MITOGEN-ACTIVATED PROTEIN KINASE"/>
    <property type="match status" value="1"/>
</dbReference>
<dbReference type="GO" id="GO:0004707">
    <property type="term" value="F:MAP kinase activity"/>
    <property type="evidence" value="ECO:0007669"/>
    <property type="project" value="UniProtKB-EC"/>
</dbReference>
<evidence type="ECO:0000256" key="7">
    <source>
        <dbReference type="ARBA" id="ARBA00022840"/>
    </source>
</evidence>
<proteinExistence type="inferred from homology"/>
<feature type="domain" description="Protein kinase" evidence="11">
    <location>
        <begin position="118"/>
        <end position="406"/>
    </location>
</feature>
<dbReference type="PROSITE" id="PS00108">
    <property type="entry name" value="PROTEIN_KINASE_ST"/>
    <property type="match status" value="1"/>
</dbReference>
<dbReference type="Proteomes" id="UP000281549">
    <property type="component" value="Unassembled WGS sequence"/>
</dbReference>
<dbReference type="OMA" id="IIWREAL"/>
<feature type="transmembrane region" description="Helical" evidence="10">
    <location>
        <begin position="6"/>
        <end position="25"/>
    </location>
</feature>
<dbReference type="OrthoDB" id="192887at2759"/>
<dbReference type="InterPro" id="IPR050117">
    <property type="entry name" value="MAPK"/>
</dbReference>
<dbReference type="Pfam" id="PF00069">
    <property type="entry name" value="Pkinase"/>
    <property type="match status" value="1"/>
</dbReference>
<reference evidence="15" key="2">
    <citation type="journal article" date="2018" name="Nat. Microbiol.">
        <title>Leveraging single-cell genomics to expand the fungal tree of life.</title>
        <authorList>
            <person name="Ahrendt S.R."/>
            <person name="Quandt C.A."/>
            <person name="Ciobanu D."/>
            <person name="Clum A."/>
            <person name="Salamov A."/>
            <person name="Andreopoulos B."/>
            <person name="Cheng J.F."/>
            <person name="Woyke T."/>
            <person name="Pelin A."/>
            <person name="Henrissat B."/>
            <person name="Reynolds N.K."/>
            <person name="Benny G.L."/>
            <person name="Smith M.E."/>
            <person name="James T.Y."/>
            <person name="Grigoriev I.V."/>
        </authorList>
    </citation>
    <scope>NUCLEOTIDE SEQUENCE [LARGE SCALE GENOMIC DNA]</scope>
    <source>
        <strain evidence="15">CSF55</strain>
    </source>
</reference>
<dbReference type="GO" id="GO:0005524">
    <property type="term" value="F:ATP binding"/>
    <property type="evidence" value="ECO:0007669"/>
    <property type="project" value="UniProtKB-UniRule"/>
</dbReference>
<keyword evidence="10" id="KW-0472">Membrane</keyword>
<dbReference type="PROSITE" id="PS50011">
    <property type="entry name" value="PROTEIN_KINASE_DOM"/>
    <property type="match status" value="1"/>
</dbReference>
<dbReference type="InterPro" id="IPR017441">
    <property type="entry name" value="Protein_kinase_ATP_BS"/>
</dbReference>
<dbReference type="PROSITE" id="PS01351">
    <property type="entry name" value="MAPK"/>
    <property type="match status" value="1"/>
</dbReference>
<dbReference type="GO" id="GO:1902413">
    <property type="term" value="P:negative regulation of mitotic cytokinesis"/>
    <property type="evidence" value="ECO:0007669"/>
    <property type="project" value="EnsemblFungi"/>
</dbReference>
<evidence type="ECO:0000256" key="6">
    <source>
        <dbReference type="ARBA" id="ARBA00022777"/>
    </source>
</evidence>
<accession>A0A075ARD8</accession>
<dbReference type="SUPFAM" id="SSF56112">
    <property type="entry name" value="Protein kinase-like (PK-like)"/>
    <property type="match status" value="1"/>
</dbReference>
<name>A0A075ARD8_ROZAC</name>
<dbReference type="GO" id="GO:0032995">
    <property type="term" value="P:regulation of fungal-type cell wall biogenesis"/>
    <property type="evidence" value="ECO:0007669"/>
    <property type="project" value="EnsemblFungi"/>
</dbReference>
<evidence type="ECO:0000256" key="5">
    <source>
        <dbReference type="ARBA" id="ARBA00022741"/>
    </source>
</evidence>
<dbReference type="InterPro" id="IPR008271">
    <property type="entry name" value="Ser/Thr_kinase_AS"/>
</dbReference>
<keyword evidence="9" id="KW-0460">Magnesium</keyword>
<evidence type="ECO:0000313" key="15">
    <source>
        <dbReference type="Proteomes" id="UP000281549"/>
    </source>
</evidence>
<dbReference type="EMBL" id="KE561117">
    <property type="protein sequence ID" value="EPZ32808.1"/>
    <property type="molecule type" value="Genomic_DNA"/>
</dbReference>
<reference evidence="13" key="3">
    <citation type="submission" date="2018-08" db="EMBL/GenBank/DDBJ databases">
        <title>Leveraging single-cell genomics to expand the Fungal Tree of Life.</title>
        <authorList>
            <consortium name="DOE Joint Genome Institute"/>
            <person name="Ahrendt S.R."/>
            <person name="Quandt C.A."/>
            <person name="Ciobanu D."/>
            <person name="Clum A."/>
            <person name="Salamov A."/>
            <person name="Andreopoulos B."/>
            <person name="Cheng J.-F."/>
            <person name="Woyke T."/>
            <person name="Pelin A."/>
            <person name="Henrissat B."/>
            <person name="Reynolds N."/>
            <person name="Benny G.L."/>
            <person name="Smith M.E."/>
            <person name="James T.Y."/>
            <person name="Grigoriev I.V."/>
        </authorList>
    </citation>
    <scope>NUCLEOTIDE SEQUENCE</scope>
    <source>
        <strain evidence="13">CSF55</strain>
    </source>
</reference>
<gene>
    <name evidence="12" type="ORF">O9G_000883</name>
    <name evidence="13" type="ORF">ROZALSC1DRAFT_29279</name>
</gene>
<dbReference type="GO" id="GO:0000196">
    <property type="term" value="P:cell integrity MAPK cascade"/>
    <property type="evidence" value="ECO:0007669"/>
    <property type="project" value="EnsemblFungi"/>
</dbReference>
<dbReference type="Gene3D" id="3.30.200.20">
    <property type="entry name" value="Phosphorylase Kinase, domain 1"/>
    <property type="match status" value="1"/>
</dbReference>
<evidence type="ECO:0000256" key="10">
    <source>
        <dbReference type="SAM" id="Phobius"/>
    </source>
</evidence>
<evidence type="ECO:0000256" key="1">
    <source>
        <dbReference type="ARBA" id="ARBA00001946"/>
    </source>
</evidence>
<dbReference type="GO" id="GO:0005737">
    <property type="term" value="C:cytoplasm"/>
    <property type="evidence" value="ECO:0007669"/>
    <property type="project" value="EnsemblFungi"/>
</dbReference>
<comment type="catalytic activity">
    <reaction evidence="9">
        <text>L-threonyl-[protein] + ATP = O-phospho-L-threonyl-[protein] + ADP + H(+)</text>
        <dbReference type="Rhea" id="RHEA:46608"/>
        <dbReference type="Rhea" id="RHEA-COMP:11060"/>
        <dbReference type="Rhea" id="RHEA-COMP:11605"/>
        <dbReference type="ChEBI" id="CHEBI:15378"/>
        <dbReference type="ChEBI" id="CHEBI:30013"/>
        <dbReference type="ChEBI" id="CHEBI:30616"/>
        <dbReference type="ChEBI" id="CHEBI:61977"/>
        <dbReference type="ChEBI" id="CHEBI:456216"/>
        <dbReference type="EC" id="2.7.11.24"/>
    </reaction>
</comment>
<keyword evidence="5 8" id="KW-0547">Nucleotide-binding</keyword>
<dbReference type="GO" id="GO:1902660">
    <property type="term" value="P:negative regulation of glucose mediated signaling pathway"/>
    <property type="evidence" value="ECO:0007669"/>
    <property type="project" value="EnsemblFungi"/>
</dbReference>
<evidence type="ECO:0000256" key="9">
    <source>
        <dbReference type="RuleBase" id="RU361165"/>
    </source>
</evidence>
<keyword evidence="14" id="KW-1185">Reference proteome</keyword>
<dbReference type="Gene3D" id="1.10.510.10">
    <property type="entry name" value="Transferase(Phosphotransferase) domain 1"/>
    <property type="match status" value="1"/>
</dbReference>
<dbReference type="FunFam" id="3.30.200.20:FF:000046">
    <property type="entry name" value="Mitogen-activated protein kinase"/>
    <property type="match status" value="1"/>
</dbReference>
<sequence length="507" mass="57680">MTLSLISIILVGLSTFSGFIFVILCEKNVGQQHEHIILSTDEINKVAEKEKVSKKSIKFIIATGIFNTIVVLALCIMIGITGRTLLQSCLTTRGPNKIMSGTHTFTVCNQQFEVPKRYQLIRPIGYGAYGAVCAARDTETGQEVAIKRIGKVFERKIITKRTLRELKLLRHFNSHENIITILDVLKPKDDNFEEIYVIQELMEADLHQIIKSGQTLTDSHYQYFIYQILRGLKYMHSANVLHRDLKPGNLLVNSDCELKIIDFGLARGFTEKTDENDNIGFMTEYVATRWYRAPEIMLSFKQYTKAIDIWSVGCIFAELLGSQIVDVHQLNLILSILGTPSEESIRRIKSPKAQEYVMKLPKMPKVPFSRLFPKATPVAIDFLEKLLEFDPIKRITVDQALKHPYLSQYHDPNDEPNHIPFDFSFESADTIPEIKELLVEEIMSYHTTGINRMKRNGAAREVLTQVDKTTKSVNEENALVKNKIPESIADLSDEDLENELCGVIPSK</sequence>
<dbReference type="PRINTS" id="PR01773">
    <property type="entry name" value="P38MAPKINASE"/>
</dbReference>
<dbReference type="InterPro" id="IPR003527">
    <property type="entry name" value="MAP_kinase_CS"/>
</dbReference>
<reference evidence="12 14" key="1">
    <citation type="journal article" date="2013" name="Curr. Biol.">
        <title>Shared signatures of parasitism and phylogenomics unite Cryptomycota and microsporidia.</title>
        <authorList>
            <person name="James T.Y."/>
            <person name="Pelin A."/>
            <person name="Bonen L."/>
            <person name="Ahrendt S."/>
            <person name="Sain D."/>
            <person name="Corradi N."/>
            <person name="Stajich J.E."/>
        </authorList>
    </citation>
    <scope>NUCLEOTIDE SEQUENCE [LARGE SCALE GENOMIC DNA]</scope>
    <source>
        <strain evidence="12">CSF55</strain>
        <strain evidence="12">CSF55</strain>
    </source>
</reference>
<dbReference type="Proteomes" id="UP000030755">
    <property type="component" value="Unassembled WGS sequence"/>
</dbReference>
<evidence type="ECO:0000313" key="14">
    <source>
        <dbReference type="Proteomes" id="UP000030755"/>
    </source>
</evidence>
<dbReference type="HOGENOM" id="CLU_000288_181_1_1"/>
<keyword evidence="10" id="KW-1133">Transmembrane helix</keyword>
<keyword evidence="6 9" id="KW-0418">Kinase</keyword>
<dbReference type="PROSITE" id="PS00107">
    <property type="entry name" value="PROTEIN_KINASE_ATP"/>
    <property type="match status" value="1"/>
</dbReference>
<comment type="activity regulation">
    <text evidence="9">Activated by threonine and tyrosine phosphorylation.</text>
</comment>
<evidence type="ECO:0000256" key="8">
    <source>
        <dbReference type="PROSITE-ProRule" id="PRU10141"/>
    </source>
</evidence>
<comment type="similarity">
    <text evidence="9">Belongs to the protein kinase superfamily. Ser/Thr protein kinase family. MAP kinase subfamily.</text>
</comment>
<evidence type="ECO:0000313" key="13">
    <source>
        <dbReference type="EMBL" id="RKP19091.1"/>
    </source>
</evidence>
<dbReference type="GO" id="GO:0050850">
    <property type="term" value="P:positive regulation of calcium-mediated signaling"/>
    <property type="evidence" value="ECO:0007669"/>
    <property type="project" value="EnsemblFungi"/>
</dbReference>
<evidence type="ECO:0000256" key="4">
    <source>
        <dbReference type="ARBA" id="ARBA00022679"/>
    </source>
</evidence>
<protein>
    <recommendedName>
        <fullName evidence="2 9">Mitogen-activated protein kinase</fullName>
        <ecNumber evidence="2 9">2.7.11.24</ecNumber>
    </recommendedName>
</protein>
<dbReference type="EC" id="2.7.11.24" evidence="2 9"/>
<evidence type="ECO:0000259" key="11">
    <source>
        <dbReference type="PROSITE" id="PS50011"/>
    </source>
</evidence>
<keyword evidence="7 8" id="KW-0067">ATP-binding</keyword>
<evidence type="ECO:0000256" key="2">
    <source>
        <dbReference type="ARBA" id="ARBA00012411"/>
    </source>
</evidence>
<evidence type="ECO:0000256" key="3">
    <source>
        <dbReference type="ARBA" id="ARBA00022527"/>
    </source>
</evidence>
<comment type="cofactor">
    <cofactor evidence="1 9">
        <name>Mg(2+)</name>
        <dbReference type="ChEBI" id="CHEBI:18420"/>
    </cofactor>
</comment>
<keyword evidence="4 9" id="KW-0808">Transferase</keyword>
<keyword evidence="3 9" id="KW-0723">Serine/threonine-protein kinase</keyword>
<evidence type="ECO:0000313" key="12">
    <source>
        <dbReference type="EMBL" id="EPZ32808.1"/>
    </source>
</evidence>
<dbReference type="SMART" id="SM00220">
    <property type="entry name" value="S_TKc"/>
    <property type="match status" value="1"/>
</dbReference>
<dbReference type="AlphaFoldDB" id="A0A075ARD8"/>
<dbReference type="GO" id="GO:1905665">
    <property type="term" value="P:positive regulation of calcium ion import across plasma membrane"/>
    <property type="evidence" value="ECO:0007669"/>
    <property type="project" value="EnsemblFungi"/>
</dbReference>
<organism evidence="12 14">
    <name type="scientific">Rozella allomycis (strain CSF55)</name>
    <dbReference type="NCBI Taxonomy" id="988480"/>
    <lineage>
        <taxon>Eukaryota</taxon>
        <taxon>Fungi</taxon>
        <taxon>Fungi incertae sedis</taxon>
        <taxon>Cryptomycota</taxon>
        <taxon>Cryptomycota incertae sedis</taxon>
        <taxon>Rozella</taxon>
    </lineage>
</organism>
<dbReference type="GO" id="GO:0005634">
    <property type="term" value="C:nucleus"/>
    <property type="evidence" value="ECO:0007669"/>
    <property type="project" value="EnsemblFungi"/>
</dbReference>
<dbReference type="EMBL" id="ML005298">
    <property type="protein sequence ID" value="RKP19091.1"/>
    <property type="molecule type" value="Genomic_DNA"/>
</dbReference>
<dbReference type="FunFam" id="1.10.510.10:FF:000013">
    <property type="entry name" value="Mitogen-activated protein kinase"/>
    <property type="match status" value="1"/>
</dbReference>
<dbReference type="InterPro" id="IPR000719">
    <property type="entry name" value="Prot_kinase_dom"/>
</dbReference>
<feature type="transmembrane region" description="Helical" evidence="10">
    <location>
        <begin position="59"/>
        <end position="80"/>
    </location>
</feature>
<dbReference type="InterPro" id="IPR008352">
    <property type="entry name" value="MAPK_HOG-like"/>
</dbReference>
<feature type="binding site" evidence="8">
    <location>
        <position position="151"/>
    </location>
    <ligand>
        <name>ATP</name>
        <dbReference type="ChEBI" id="CHEBI:30616"/>
    </ligand>
</feature>
<dbReference type="CDD" id="cd07834">
    <property type="entry name" value="STKc_MAPK"/>
    <property type="match status" value="1"/>
</dbReference>